<dbReference type="CDD" id="cd17941">
    <property type="entry name" value="DEADc_DDX10"/>
    <property type="match status" value="1"/>
</dbReference>
<keyword evidence="3 9" id="KW-0347">Helicase</keyword>
<dbReference type="EnsemblMetazoa" id="G16958.5">
    <property type="protein sequence ID" value="G16958.5:cds"/>
    <property type="gene ID" value="G16958"/>
</dbReference>
<evidence type="ECO:0000256" key="5">
    <source>
        <dbReference type="ARBA" id="ARBA00022884"/>
    </source>
</evidence>
<keyword evidence="2 9" id="KW-0378">Hydrolase</keyword>
<feature type="domain" description="Helicase C-terminal" evidence="12">
    <location>
        <begin position="283"/>
        <end position="445"/>
    </location>
</feature>
<evidence type="ECO:0000256" key="9">
    <source>
        <dbReference type="RuleBase" id="RU365068"/>
    </source>
</evidence>
<name>A0A8W8J436_MAGGI</name>
<evidence type="ECO:0000256" key="10">
    <source>
        <dbReference type="SAM" id="MobiDB-lite"/>
    </source>
</evidence>
<dbReference type="Pfam" id="PF00271">
    <property type="entry name" value="Helicase_C"/>
    <property type="match status" value="1"/>
</dbReference>
<dbReference type="InterPro" id="IPR025313">
    <property type="entry name" value="SPB4-like_CTE"/>
</dbReference>
<feature type="compositionally biased region" description="Low complexity" evidence="10">
    <location>
        <begin position="533"/>
        <end position="543"/>
    </location>
</feature>
<reference evidence="14" key="1">
    <citation type="submission" date="2022-08" db="UniProtKB">
        <authorList>
            <consortium name="EnsemblMetazoa"/>
        </authorList>
    </citation>
    <scope>IDENTIFICATION</scope>
    <source>
        <strain evidence="14">05x7-T-G4-1.051#20</strain>
    </source>
</reference>
<protein>
    <recommendedName>
        <fullName evidence="9">ATP-dependent RNA helicase</fullName>
        <ecNumber evidence="9">3.6.4.13</ecNumber>
    </recommendedName>
</protein>
<feature type="region of interest" description="Disordered" evidence="10">
    <location>
        <begin position="706"/>
        <end position="852"/>
    </location>
</feature>
<dbReference type="Pfam" id="PF00270">
    <property type="entry name" value="DEAD"/>
    <property type="match status" value="1"/>
</dbReference>
<dbReference type="InterPro" id="IPR011545">
    <property type="entry name" value="DEAD/DEAH_box_helicase_dom"/>
</dbReference>
<dbReference type="FunFam" id="3.40.50.300:FF:001089">
    <property type="entry name" value="RNA helicase"/>
    <property type="match status" value="1"/>
</dbReference>
<dbReference type="Proteomes" id="UP000005408">
    <property type="component" value="Unassembled WGS sequence"/>
</dbReference>
<sequence length="852" mass="96932">MNPKGNTRARYYETNKPRKDKFKGHKGKIRKQELFKSRLKSSQVIDSEITELQLRYAKVQAKDIKTFSDFPLSKNTLDGLQKAKFTTPTEIQRESIGLALQGHDILGAAKTGSGKTLAFLIPVLECLYRQKWSSIDGLGALIISPTRELAYQTFEVLKKIGKLHDFSAGLVIGGKLLKEETARINRTNIIICTPGRLLQHMDETFNFTADSLQILVLDEADRILDLGFSRDMNAIIENLPPERQTLLFSATQTKSVKDLARLSLKNPMFVSAHENAEHSTPTQLEQNYVVCELHDKISMLWSFVKNHLKSKVLVFLASCKQVKFIHEIFRRLRPGVTVLALHGAMNQLKRVDTYNQFCRKQNAVLFATDIAARGLDIPEVNWVIQLDCPENANTYIHRAGRTARYQKGGEALLVLVPSEEKGMIEQLEAKKIPINKIRINPKKLWSIQAKLESLLASDPSLKEMAQRAFLGYLRSIFLMSNKKVFDVHQLDTEKFSSSLGLAIPPRIRFLKREEKRQAEREAQKKASLERLTQAAEEAGSSLGSEEENSSEQESESEAEQGHTVKHTEESDSSESESESENVRTSESGDRLDFNLDDDNDDLFTVKRTVLPDSESEEEDGDKLSKDSKEKKAQSKYALAKKLQKKKVKVNTKVTFDEEGEAVTDVMKKSTVDKDEEEEEEEVGGIDIAAARERMLEEDKIDKQIYRERVKQKHREERLKRREERKARSKRGQVEEVEDEMLVQLGDSGDEDEREDPLSFIPTPENSDESGDDSEDDVPSKKRRMVVNSDSSSEEEEEEEDEEENSKEEDEDSEEEDEEDSGESNEEEESEDDMDTGLTLQDDEDIALRLLQS</sequence>
<dbReference type="InterPro" id="IPR001650">
    <property type="entry name" value="Helicase_C-like"/>
</dbReference>
<dbReference type="CDD" id="cd18787">
    <property type="entry name" value="SF2_C_DEAD"/>
    <property type="match status" value="1"/>
</dbReference>
<evidence type="ECO:0000256" key="7">
    <source>
        <dbReference type="ARBA" id="ARBA00047984"/>
    </source>
</evidence>
<dbReference type="InterPro" id="IPR014001">
    <property type="entry name" value="Helicase_ATP-bd"/>
</dbReference>
<dbReference type="InterPro" id="IPR014014">
    <property type="entry name" value="RNA_helicase_DEAD_Q_motif"/>
</dbReference>
<feature type="domain" description="Helicase ATP-binding" evidence="11">
    <location>
        <begin position="96"/>
        <end position="270"/>
    </location>
</feature>
<comment type="catalytic activity">
    <reaction evidence="7 9">
        <text>ATP + H2O = ADP + phosphate + H(+)</text>
        <dbReference type="Rhea" id="RHEA:13065"/>
        <dbReference type="ChEBI" id="CHEBI:15377"/>
        <dbReference type="ChEBI" id="CHEBI:15378"/>
        <dbReference type="ChEBI" id="CHEBI:30616"/>
        <dbReference type="ChEBI" id="CHEBI:43474"/>
        <dbReference type="ChEBI" id="CHEBI:456216"/>
        <dbReference type="EC" id="3.6.4.13"/>
    </reaction>
</comment>
<evidence type="ECO:0000259" key="11">
    <source>
        <dbReference type="PROSITE" id="PS51192"/>
    </source>
</evidence>
<dbReference type="InterPro" id="IPR000629">
    <property type="entry name" value="RNA-helicase_DEAD-box_CS"/>
</dbReference>
<feature type="compositionally biased region" description="Acidic residues" evidence="10">
    <location>
        <begin position="673"/>
        <end position="683"/>
    </location>
</feature>
<evidence type="ECO:0000259" key="13">
    <source>
        <dbReference type="PROSITE" id="PS51195"/>
    </source>
</evidence>
<dbReference type="GO" id="GO:0003723">
    <property type="term" value="F:RNA binding"/>
    <property type="evidence" value="ECO:0007669"/>
    <property type="project" value="UniProtKB-UniRule"/>
</dbReference>
<feature type="region of interest" description="Disordered" evidence="10">
    <location>
        <begin position="533"/>
        <end position="634"/>
    </location>
</feature>
<dbReference type="SMART" id="SM00487">
    <property type="entry name" value="DEXDc"/>
    <property type="match status" value="1"/>
</dbReference>
<evidence type="ECO:0000256" key="6">
    <source>
        <dbReference type="ARBA" id="ARBA00038084"/>
    </source>
</evidence>
<evidence type="ECO:0000256" key="2">
    <source>
        <dbReference type="ARBA" id="ARBA00022801"/>
    </source>
</evidence>
<keyword evidence="15" id="KW-1185">Reference proteome</keyword>
<keyword evidence="5 9" id="KW-0694">RNA-binding</keyword>
<dbReference type="EC" id="3.6.4.13" evidence="9"/>
<feature type="compositionally biased region" description="Basic and acidic residues" evidence="10">
    <location>
        <begin position="559"/>
        <end position="569"/>
    </location>
</feature>
<dbReference type="Gene3D" id="3.40.50.300">
    <property type="entry name" value="P-loop containing nucleotide triphosphate hydrolases"/>
    <property type="match status" value="2"/>
</dbReference>
<dbReference type="GO" id="GO:0003724">
    <property type="term" value="F:RNA helicase activity"/>
    <property type="evidence" value="ECO:0007669"/>
    <property type="project" value="UniProtKB-EC"/>
</dbReference>
<feature type="short sequence motif" description="Q motif" evidence="8">
    <location>
        <begin position="65"/>
        <end position="93"/>
    </location>
</feature>
<evidence type="ECO:0000259" key="12">
    <source>
        <dbReference type="PROSITE" id="PS51194"/>
    </source>
</evidence>
<accession>A0A8W8J436</accession>
<keyword evidence="1 9" id="KW-0547">Nucleotide-binding</keyword>
<feature type="compositionally biased region" description="Basic and acidic residues" evidence="10">
    <location>
        <begin position="621"/>
        <end position="632"/>
    </location>
</feature>
<feature type="compositionally biased region" description="Basic and acidic residues" evidence="10">
    <location>
        <begin position="706"/>
        <end position="725"/>
    </location>
</feature>
<feature type="compositionally biased region" description="Acidic residues" evidence="10">
    <location>
        <begin position="570"/>
        <end position="579"/>
    </location>
</feature>
<dbReference type="GO" id="GO:0005524">
    <property type="term" value="F:ATP binding"/>
    <property type="evidence" value="ECO:0007669"/>
    <property type="project" value="UniProtKB-UniRule"/>
</dbReference>
<evidence type="ECO:0000256" key="1">
    <source>
        <dbReference type="ARBA" id="ARBA00022741"/>
    </source>
</evidence>
<feature type="compositionally biased region" description="Acidic residues" evidence="10">
    <location>
        <begin position="791"/>
        <end position="844"/>
    </location>
</feature>
<dbReference type="PANTHER" id="PTHR24031">
    <property type="entry name" value="RNA HELICASE"/>
    <property type="match status" value="1"/>
</dbReference>
<keyword evidence="4 9" id="KW-0067">ATP-binding</keyword>
<feature type="domain" description="DEAD-box RNA helicase Q" evidence="13">
    <location>
        <begin position="65"/>
        <end position="93"/>
    </location>
</feature>
<dbReference type="SMART" id="SM01178">
    <property type="entry name" value="DUF4217"/>
    <property type="match status" value="1"/>
</dbReference>
<dbReference type="PROSITE" id="PS51195">
    <property type="entry name" value="Q_MOTIF"/>
    <property type="match status" value="1"/>
</dbReference>
<dbReference type="EnsemblMetazoa" id="G16958.3">
    <property type="protein sequence ID" value="G16958.3:cds"/>
    <property type="gene ID" value="G16958"/>
</dbReference>
<dbReference type="PROSITE" id="PS00039">
    <property type="entry name" value="DEAD_ATP_HELICASE"/>
    <property type="match status" value="1"/>
</dbReference>
<dbReference type="PROSITE" id="PS51194">
    <property type="entry name" value="HELICASE_CTER"/>
    <property type="match status" value="1"/>
</dbReference>
<dbReference type="AlphaFoldDB" id="A0A8W8J436"/>
<feature type="compositionally biased region" description="Basic and acidic residues" evidence="10">
    <location>
        <begin position="580"/>
        <end position="593"/>
    </location>
</feature>
<dbReference type="SUPFAM" id="SSF52540">
    <property type="entry name" value="P-loop containing nucleoside triphosphate hydrolases"/>
    <property type="match status" value="1"/>
</dbReference>
<dbReference type="GO" id="GO:0016787">
    <property type="term" value="F:hydrolase activity"/>
    <property type="evidence" value="ECO:0007669"/>
    <property type="project" value="UniProtKB-KW"/>
</dbReference>
<dbReference type="InterPro" id="IPR027417">
    <property type="entry name" value="P-loop_NTPase"/>
</dbReference>
<comment type="domain">
    <text evidence="9">The Q motif is unique to and characteristic of the DEAD box family of RNA helicases and controls ATP binding and hydrolysis.</text>
</comment>
<feature type="region of interest" description="Disordered" evidence="10">
    <location>
        <begin position="1"/>
        <end position="27"/>
    </location>
</feature>
<evidence type="ECO:0000256" key="4">
    <source>
        <dbReference type="ARBA" id="ARBA00022840"/>
    </source>
</evidence>
<comment type="similarity">
    <text evidence="6">Belongs to the DEAD box helicase family. DDX10/DBP4 subfamily.</text>
</comment>
<feature type="compositionally biased region" description="Acidic residues" evidence="10">
    <location>
        <begin position="544"/>
        <end position="558"/>
    </location>
</feature>
<evidence type="ECO:0000313" key="14">
    <source>
        <dbReference type="EnsemblMetazoa" id="G16958.5:cds"/>
    </source>
</evidence>
<feature type="compositionally biased region" description="Basic residues" evidence="10">
    <location>
        <begin position="18"/>
        <end position="27"/>
    </location>
</feature>
<dbReference type="SMART" id="SM00490">
    <property type="entry name" value="HELICc"/>
    <property type="match status" value="1"/>
</dbReference>
<dbReference type="Pfam" id="PF13959">
    <property type="entry name" value="CTE_SPB4"/>
    <property type="match status" value="1"/>
</dbReference>
<evidence type="ECO:0000256" key="8">
    <source>
        <dbReference type="PROSITE-ProRule" id="PRU00552"/>
    </source>
</evidence>
<evidence type="ECO:0000256" key="3">
    <source>
        <dbReference type="ARBA" id="ARBA00022806"/>
    </source>
</evidence>
<organism evidence="14 15">
    <name type="scientific">Magallana gigas</name>
    <name type="common">Pacific oyster</name>
    <name type="synonym">Crassostrea gigas</name>
    <dbReference type="NCBI Taxonomy" id="29159"/>
    <lineage>
        <taxon>Eukaryota</taxon>
        <taxon>Metazoa</taxon>
        <taxon>Spiralia</taxon>
        <taxon>Lophotrochozoa</taxon>
        <taxon>Mollusca</taxon>
        <taxon>Bivalvia</taxon>
        <taxon>Autobranchia</taxon>
        <taxon>Pteriomorphia</taxon>
        <taxon>Ostreida</taxon>
        <taxon>Ostreoidea</taxon>
        <taxon>Ostreidae</taxon>
        <taxon>Magallana</taxon>
    </lineage>
</organism>
<evidence type="ECO:0000313" key="15">
    <source>
        <dbReference type="Proteomes" id="UP000005408"/>
    </source>
</evidence>
<proteinExistence type="inferred from homology"/>
<comment type="function">
    <text evidence="9">RNA helicase.</text>
</comment>
<dbReference type="PROSITE" id="PS51192">
    <property type="entry name" value="HELICASE_ATP_BIND_1"/>
    <property type="match status" value="1"/>
</dbReference>
<feature type="region of interest" description="Disordered" evidence="10">
    <location>
        <begin position="666"/>
        <end position="685"/>
    </location>
</feature>
<feature type="compositionally biased region" description="Acidic residues" evidence="10">
    <location>
        <begin position="765"/>
        <end position="776"/>
    </location>
</feature>